<organism evidence="1">
    <name type="scientific">Halalkalibacterium halodurans</name>
    <name type="common">Bacillus halodurans</name>
    <dbReference type="NCBI Taxonomy" id="86665"/>
    <lineage>
        <taxon>Bacteria</taxon>
        <taxon>Bacillati</taxon>
        <taxon>Bacillota</taxon>
        <taxon>Bacilli</taxon>
        <taxon>Bacillales</taxon>
        <taxon>Bacillaceae</taxon>
        <taxon>Halalkalibacterium (ex Joshi et al. 2022)</taxon>
    </lineage>
</organism>
<dbReference type="AlphaFoldDB" id="A0A0M0KC41"/>
<dbReference type="Pfam" id="PF14043">
    <property type="entry name" value="WVELL"/>
    <property type="match status" value="1"/>
</dbReference>
<dbReference type="OMA" id="LLWGDFE"/>
<accession>A0A0M0KC41</accession>
<dbReference type="InterPro" id="IPR026952">
    <property type="entry name" value="WVELL"/>
</dbReference>
<gene>
    <name evidence="1" type="ORF">AMD02_19740</name>
</gene>
<evidence type="ECO:0008006" key="2">
    <source>
        <dbReference type="Google" id="ProtNLM"/>
    </source>
</evidence>
<name>A0A0M0KC41_ALKHA</name>
<dbReference type="GeneID" id="87596470"/>
<dbReference type="PATRIC" id="fig|136160.3.peg.3943"/>
<dbReference type="RefSeq" id="WP_010897100.1">
    <property type="nucleotide sequence ID" value="NZ_CP040441.1"/>
</dbReference>
<dbReference type="EMBL" id="LILD01000014">
    <property type="protein sequence ID" value="KOO36405.1"/>
    <property type="molecule type" value="Genomic_DNA"/>
</dbReference>
<accession>A0A4Y7WUB6</accession>
<sequence length="88" mass="10545">MEDRFERLAEQLLKANNHLSYGQARTWVESLWEDFESTRAKAGRTYKGQDMTEQIVLKWIEQYGPYLHQYKPSGHKFSFLSKDNHLKH</sequence>
<evidence type="ECO:0000313" key="1">
    <source>
        <dbReference type="EMBL" id="KOO36405.1"/>
    </source>
</evidence>
<reference evidence="1" key="1">
    <citation type="submission" date="2015-08" db="EMBL/GenBank/DDBJ databases">
        <title>Complete DNA Sequence of Pseudomonas syringae pv. actinidiae, the Causal Agent of Kiwifruit Canker Disease.</title>
        <authorList>
            <person name="Rikkerink E.H.A."/>
            <person name="Fineran P.C."/>
        </authorList>
    </citation>
    <scope>NUCLEOTIDE SEQUENCE</scope>
    <source>
        <strain evidence="1">DSM 13666</strain>
    </source>
</reference>
<proteinExistence type="predicted"/>
<protein>
    <recommendedName>
        <fullName evidence="2">WVELL protein</fullName>
    </recommendedName>
</protein>
<comment type="caution">
    <text evidence="1">The sequence shown here is derived from an EMBL/GenBank/DDBJ whole genome shotgun (WGS) entry which is preliminary data.</text>
</comment>